<dbReference type="RefSeq" id="WP_097655199.1">
    <property type="nucleotide sequence ID" value="NZ_LYXE01000183.1"/>
</dbReference>
<dbReference type="Pfam" id="PF00498">
    <property type="entry name" value="FHA"/>
    <property type="match status" value="1"/>
</dbReference>
<comment type="caution">
    <text evidence="3">The sequence shown here is derived from an EMBL/GenBank/DDBJ whole genome shotgun (WGS) entry which is preliminary data.</text>
</comment>
<feature type="transmembrane region" description="Helical" evidence="1">
    <location>
        <begin position="6"/>
        <end position="28"/>
    </location>
</feature>
<evidence type="ECO:0000259" key="2">
    <source>
        <dbReference type="PROSITE" id="PS50006"/>
    </source>
</evidence>
<evidence type="ECO:0000313" key="4">
    <source>
        <dbReference type="Proteomes" id="UP000220922"/>
    </source>
</evidence>
<keyword evidence="1" id="KW-1133">Transmembrane helix</keyword>
<proteinExistence type="predicted"/>
<reference evidence="3 4" key="1">
    <citation type="submission" date="2016-05" db="EMBL/GenBank/DDBJ databases">
        <authorList>
            <person name="Lavstsen T."/>
            <person name="Jespersen J.S."/>
        </authorList>
    </citation>
    <scope>NUCLEOTIDE SEQUENCE [LARGE SCALE GENOMIC DNA]</scope>
    <source>
        <strain evidence="3 4">B7-9</strain>
    </source>
</reference>
<dbReference type="SUPFAM" id="SSF49879">
    <property type="entry name" value="SMAD/FHA domain"/>
    <property type="match status" value="1"/>
</dbReference>
<keyword evidence="4" id="KW-1185">Reference proteome</keyword>
<protein>
    <submittedName>
        <fullName evidence="3">FHA domain-containing protein</fullName>
    </submittedName>
</protein>
<evidence type="ECO:0000256" key="1">
    <source>
        <dbReference type="SAM" id="Phobius"/>
    </source>
</evidence>
<dbReference type="Gene3D" id="2.60.200.20">
    <property type="match status" value="1"/>
</dbReference>
<dbReference type="EMBL" id="LYXE01000183">
    <property type="protein sequence ID" value="PDV96689.1"/>
    <property type="molecule type" value="Genomic_DNA"/>
</dbReference>
<dbReference type="InterPro" id="IPR000253">
    <property type="entry name" value="FHA_dom"/>
</dbReference>
<dbReference type="PANTHER" id="PTHR23308">
    <property type="entry name" value="NUCLEAR INHIBITOR OF PROTEIN PHOSPHATASE-1"/>
    <property type="match status" value="1"/>
</dbReference>
<dbReference type="SMART" id="SM00240">
    <property type="entry name" value="FHA"/>
    <property type="match status" value="1"/>
</dbReference>
<accession>A0A2H3KG66</accession>
<dbReference type="OrthoDB" id="9816434at2"/>
<feature type="domain" description="FHA" evidence="2">
    <location>
        <begin position="78"/>
        <end position="127"/>
    </location>
</feature>
<dbReference type="InterPro" id="IPR008984">
    <property type="entry name" value="SMAD_FHA_dom_sf"/>
</dbReference>
<dbReference type="Proteomes" id="UP000220922">
    <property type="component" value="Unassembled WGS sequence"/>
</dbReference>
<name>A0A2H3KG66_9CHLR</name>
<gene>
    <name evidence="3" type="ORF">A9Q02_20350</name>
</gene>
<dbReference type="PROSITE" id="PS50006">
    <property type="entry name" value="FHA_DOMAIN"/>
    <property type="match status" value="1"/>
</dbReference>
<dbReference type="CDD" id="cd00060">
    <property type="entry name" value="FHA"/>
    <property type="match status" value="1"/>
</dbReference>
<dbReference type="AlphaFoldDB" id="A0A2H3KG66"/>
<sequence length="149" mass="16408">MFDLANISISVFIFLLRFAVVFLLYLFLWQVVRVVTRDLQVRTTVGSLPPSSYGYLVVSSSSQPGVPVGKSFPLSPTTIIGRSTDAHISLNDTFLSSEHARMILRGDVWSLEDLNSTNGTFLNGLEVRAATELHPGDVVRVGRIELKLA</sequence>
<dbReference type="InterPro" id="IPR050923">
    <property type="entry name" value="Cell_Proc_Reg/RNA_Proc"/>
</dbReference>
<organism evidence="3 4">
    <name type="scientific">Candidatus Chloroploca asiatica</name>
    <dbReference type="NCBI Taxonomy" id="1506545"/>
    <lineage>
        <taxon>Bacteria</taxon>
        <taxon>Bacillati</taxon>
        <taxon>Chloroflexota</taxon>
        <taxon>Chloroflexia</taxon>
        <taxon>Chloroflexales</taxon>
        <taxon>Chloroflexineae</taxon>
        <taxon>Oscillochloridaceae</taxon>
        <taxon>Candidatus Chloroploca</taxon>
    </lineage>
</organism>
<evidence type="ECO:0000313" key="3">
    <source>
        <dbReference type="EMBL" id="PDV96689.1"/>
    </source>
</evidence>
<keyword evidence="1" id="KW-0472">Membrane</keyword>
<keyword evidence="1" id="KW-0812">Transmembrane</keyword>